<dbReference type="InterPro" id="IPR011611">
    <property type="entry name" value="PfkB_dom"/>
</dbReference>
<keyword evidence="5" id="KW-1185">Reference proteome</keyword>
<dbReference type="SUPFAM" id="SSF53613">
    <property type="entry name" value="Ribokinase-like"/>
    <property type="match status" value="1"/>
</dbReference>
<sequence length="337" mass="35357">MRIAVTGSITTDHLMAFPGRLTERLVPEGLPAATLFFLVDRLTVRYSGAGANVAYGLGQLGLSPVLVGAAGADFTEYHLWLKRHGVDADSVLVVPDRRTARSVRTVDADGHEICSFHAGAREAARTISLRSVSERVGTLDLVLVSSDDTEAMLRHTEECRAGGVPFAADPRRRIAGLGRADARFLVDGARMLFTGEEDAALLHDVTGWSALGVLERVGTRFTTLGPSGVLVERSGRRPVVVPAVPDVVPTGPSGAGDALRAGVLAGLAGGVDAVGAARLGCALASLALDAAGPQEYTVDRRRLYRRLLTTYGRRAAHALSPVLAAAAGPARDTSREV</sequence>
<dbReference type="EMBL" id="BMQK01000002">
    <property type="protein sequence ID" value="GGQ47863.1"/>
    <property type="molecule type" value="Genomic_DNA"/>
</dbReference>
<evidence type="ECO:0000256" key="1">
    <source>
        <dbReference type="ARBA" id="ARBA00022679"/>
    </source>
</evidence>
<dbReference type="PANTHER" id="PTHR10584:SF166">
    <property type="entry name" value="RIBOKINASE"/>
    <property type="match status" value="1"/>
</dbReference>
<dbReference type="RefSeq" id="WP_189215970.1">
    <property type="nucleotide sequence ID" value="NZ_BMQK01000002.1"/>
</dbReference>
<evidence type="ECO:0000313" key="5">
    <source>
        <dbReference type="Proteomes" id="UP000620156"/>
    </source>
</evidence>
<evidence type="ECO:0000259" key="3">
    <source>
        <dbReference type="Pfam" id="PF00294"/>
    </source>
</evidence>
<accession>A0A918BB47</accession>
<feature type="domain" description="Carbohydrate kinase PfkB" evidence="3">
    <location>
        <begin position="36"/>
        <end position="295"/>
    </location>
</feature>
<dbReference type="Pfam" id="PF00294">
    <property type="entry name" value="PfkB"/>
    <property type="match status" value="1"/>
</dbReference>
<dbReference type="InterPro" id="IPR029056">
    <property type="entry name" value="Ribokinase-like"/>
</dbReference>
<dbReference type="Gene3D" id="3.40.1190.20">
    <property type="match status" value="1"/>
</dbReference>
<keyword evidence="1" id="KW-0808">Transferase</keyword>
<reference evidence="4" key="1">
    <citation type="journal article" date="2014" name="Int. J. Syst. Evol. Microbiol.">
        <title>Complete genome sequence of Corynebacterium casei LMG S-19264T (=DSM 44701T), isolated from a smear-ripened cheese.</title>
        <authorList>
            <consortium name="US DOE Joint Genome Institute (JGI-PGF)"/>
            <person name="Walter F."/>
            <person name="Albersmeier A."/>
            <person name="Kalinowski J."/>
            <person name="Ruckert C."/>
        </authorList>
    </citation>
    <scope>NUCLEOTIDE SEQUENCE</scope>
    <source>
        <strain evidence="4">JCM 3131</strain>
    </source>
</reference>
<reference evidence="4" key="2">
    <citation type="submission" date="2020-09" db="EMBL/GenBank/DDBJ databases">
        <authorList>
            <person name="Sun Q."/>
            <person name="Ohkuma M."/>
        </authorList>
    </citation>
    <scope>NUCLEOTIDE SEQUENCE</scope>
    <source>
        <strain evidence="4">JCM 3131</strain>
    </source>
</reference>
<dbReference type="GO" id="GO:0016301">
    <property type="term" value="F:kinase activity"/>
    <property type="evidence" value="ECO:0007669"/>
    <property type="project" value="UniProtKB-KW"/>
</dbReference>
<gene>
    <name evidence="4" type="ORF">GCM10010145_16220</name>
</gene>
<comment type="caution">
    <text evidence="4">The sequence shown here is derived from an EMBL/GenBank/DDBJ whole genome shotgun (WGS) entry which is preliminary data.</text>
</comment>
<protein>
    <submittedName>
        <fullName evidence="4">Kinase</fullName>
    </submittedName>
</protein>
<evidence type="ECO:0000313" key="4">
    <source>
        <dbReference type="EMBL" id="GGQ47863.1"/>
    </source>
</evidence>
<dbReference type="Proteomes" id="UP000620156">
    <property type="component" value="Unassembled WGS sequence"/>
</dbReference>
<evidence type="ECO:0000256" key="2">
    <source>
        <dbReference type="ARBA" id="ARBA00022777"/>
    </source>
</evidence>
<dbReference type="AlphaFoldDB" id="A0A918BB47"/>
<organism evidence="4 5">
    <name type="scientific">Streptomyces ruber</name>
    <dbReference type="NCBI Taxonomy" id="83378"/>
    <lineage>
        <taxon>Bacteria</taxon>
        <taxon>Bacillati</taxon>
        <taxon>Actinomycetota</taxon>
        <taxon>Actinomycetes</taxon>
        <taxon>Kitasatosporales</taxon>
        <taxon>Streptomycetaceae</taxon>
        <taxon>Streptomyces</taxon>
    </lineage>
</organism>
<keyword evidence="2 4" id="KW-0418">Kinase</keyword>
<dbReference type="PANTHER" id="PTHR10584">
    <property type="entry name" value="SUGAR KINASE"/>
    <property type="match status" value="1"/>
</dbReference>
<name>A0A918BB47_9ACTN</name>
<proteinExistence type="predicted"/>